<name>A7NHY6_ROSCS</name>
<accession>A7NHY6</accession>
<reference evidence="2 3" key="1">
    <citation type="submission" date="2007-08" db="EMBL/GenBank/DDBJ databases">
        <title>Complete sequence of Roseiflexus castenholzii DSM 13941.</title>
        <authorList>
            <consortium name="US DOE Joint Genome Institute"/>
            <person name="Copeland A."/>
            <person name="Lucas S."/>
            <person name="Lapidus A."/>
            <person name="Barry K."/>
            <person name="Glavina del Rio T."/>
            <person name="Dalin E."/>
            <person name="Tice H."/>
            <person name="Pitluck S."/>
            <person name="Thompson L.S."/>
            <person name="Brettin T."/>
            <person name="Bruce D."/>
            <person name="Detter J.C."/>
            <person name="Han C."/>
            <person name="Tapia R."/>
            <person name="Schmutz J."/>
            <person name="Larimer F."/>
            <person name="Land M."/>
            <person name="Hauser L."/>
            <person name="Kyrpides N."/>
            <person name="Mikhailova N."/>
            <person name="Bryant D.A."/>
            <person name="Hanada S."/>
            <person name="Tsukatani Y."/>
            <person name="Richardson P."/>
        </authorList>
    </citation>
    <scope>NUCLEOTIDE SEQUENCE [LARGE SCALE GENOMIC DNA]</scope>
    <source>
        <strain evidence="3">DSM 13941 / HLO8</strain>
    </source>
</reference>
<feature type="transmembrane region" description="Helical" evidence="1">
    <location>
        <begin position="90"/>
        <end position="113"/>
    </location>
</feature>
<keyword evidence="3" id="KW-1185">Reference proteome</keyword>
<dbReference type="EMBL" id="CP000804">
    <property type="protein sequence ID" value="ABU57083.1"/>
    <property type="molecule type" value="Genomic_DNA"/>
</dbReference>
<dbReference type="AlphaFoldDB" id="A7NHY6"/>
<keyword evidence="1" id="KW-1133">Transmembrane helix</keyword>
<protein>
    <submittedName>
        <fullName evidence="2">ABC-2 type transporter</fullName>
    </submittedName>
</protein>
<evidence type="ECO:0000313" key="3">
    <source>
        <dbReference type="Proteomes" id="UP000000263"/>
    </source>
</evidence>
<feature type="transmembrane region" description="Helical" evidence="1">
    <location>
        <begin position="119"/>
        <end position="138"/>
    </location>
</feature>
<dbReference type="Proteomes" id="UP000000263">
    <property type="component" value="Chromosome"/>
</dbReference>
<feature type="transmembrane region" description="Helical" evidence="1">
    <location>
        <begin position="150"/>
        <end position="169"/>
    </location>
</feature>
<keyword evidence="1" id="KW-0472">Membrane</keyword>
<dbReference type="HOGENOM" id="CLU_099729_0_0_0"/>
<dbReference type="Pfam" id="PF24686">
    <property type="entry name" value="FLQE3_permease"/>
    <property type="match status" value="1"/>
</dbReference>
<feature type="transmembrane region" description="Helical" evidence="1">
    <location>
        <begin position="50"/>
        <end position="69"/>
    </location>
</feature>
<evidence type="ECO:0000313" key="2">
    <source>
        <dbReference type="EMBL" id="ABU57083.1"/>
    </source>
</evidence>
<dbReference type="KEGG" id="rca:Rcas_0971"/>
<feature type="transmembrane region" description="Helical" evidence="1">
    <location>
        <begin position="198"/>
        <end position="218"/>
    </location>
</feature>
<evidence type="ECO:0000256" key="1">
    <source>
        <dbReference type="SAM" id="Phobius"/>
    </source>
</evidence>
<dbReference type="OrthoDB" id="8480522at2"/>
<proteinExistence type="predicted"/>
<gene>
    <name evidence="2" type="ordered locus">Rcas_0971</name>
</gene>
<sequence length="236" mass="27046">MKRFLITLYWDIVRQYRNGFYFVSVFVAALTALVLRQFDAVDWSIWWPPILLENLVINAFYFMAGIVLLEKGEGTLEAQIVTPLRDYEYLLAKVISLFALSALESLALILIVSGPAFNWLWMLLGIAGFVAMYAFYGFFVVSRYDSITEFLLPSALWTLGFSLPLLAYFDLWQHWSLFLHPLQAPLLLIHAAYAPLPAWQLAYAVVYTGVWVGIGYVIGQRAFYRFVITKEGVGRQ</sequence>
<dbReference type="STRING" id="383372.Rcas_0971"/>
<dbReference type="InterPro" id="IPR056926">
    <property type="entry name" value="FLQE3_permease"/>
</dbReference>
<keyword evidence="1" id="KW-0812">Transmembrane</keyword>
<dbReference type="RefSeq" id="WP_012119513.1">
    <property type="nucleotide sequence ID" value="NC_009767.1"/>
</dbReference>
<dbReference type="eggNOG" id="COG1668">
    <property type="taxonomic scope" value="Bacteria"/>
</dbReference>
<organism evidence="2 3">
    <name type="scientific">Roseiflexus castenholzii (strain DSM 13941 / HLO8)</name>
    <dbReference type="NCBI Taxonomy" id="383372"/>
    <lineage>
        <taxon>Bacteria</taxon>
        <taxon>Bacillati</taxon>
        <taxon>Chloroflexota</taxon>
        <taxon>Chloroflexia</taxon>
        <taxon>Chloroflexales</taxon>
        <taxon>Roseiflexineae</taxon>
        <taxon>Roseiflexaceae</taxon>
        <taxon>Roseiflexus</taxon>
    </lineage>
</organism>
<feature type="transmembrane region" description="Helical" evidence="1">
    <location>
        <begin position="20"/>
        <end position="38"/>
    </location>
</feature>